<evidence type="ECO:0000313" key="6">
    <source>
        <dbReference type="EMBL" id="RAW36109.1"/>
    </source>
</evidence>
<dbReference type="Proteomes" id="UP000736787">
    <property type="component" value="Unassembled WGS sequence"/>
</dbReference>
<dbReference type="EMBL" id="RCML01000157">
    <property type="protein sequence ID" value="KAG2988221.1"/>
    <property type="molecule type" value="Genomic_DNA"/>
</dbReference>
<keyword evidence="1" id="KW-0472">Membrane</keyword>
<dbReference type="Proteomes" id="UP000735874">
    <property type="component" value="Unassembled WGS sequence"/>
</dbReference>
<dbReference type="EMBL" id="MJFZ01000149">
    <property type="protein sequence ID" value="RAW36109.1"/>
    <property type="molecule type" value="Genomic_DNA"/>
</dbReference>
<name>A0A329SH89_9STRA</name>
<evidence type="ECO:0000313" key="3">
    <source>
        <dbReference type="EMBL" id="KAG2933021.1"/>
    </source>
</evidence>
<dbReference type="VEuPathDB" id="FungiDB:PC110_g7619"/>
<accession>A0A329SH89</accession>
<evidence type="ECO:0000256" key="1">
    <source>
        <dbReference type="SAM" id="Phobius"/>
    </source>
</evidence>
<dbReference type="Proteomes" id="UP000251314">
    <property type="component" value="Unassembled WGS sequence"/>
</dbReference>
<sequence>MTFLPSAQYHTEMVDVSRENVASMMSSVFVYAMLEFLSFIVLAGIMKRNCGLDAFYHLAFVVQTQKQFMLSKLMLWMMITLTFRVTHFGADLSFEFAWTTKNCKDVSCGD</sequence>
<dbReference type="AlphaFoldDB" id="A0A329SH89"/>
<dbReference type="Proteomes" id="UP000760860">
    <property type="component" value="Unassembled WGS sequence"/>
</dbReference>
<reference evidence="6 7" key="1">
    <citation type="submission" date="2018-01" db="EMBL/GenBank/DDBJ databases">
        <title>Draft genome of the strawberry crown rot pathogen Phytophthora cactorum.</title>
        <authorList>
            <person name="Armitage A.D."/>
            <person name="Lysoe E."/>
            <person name="Nellist C.F."/>
            <person name="Harrison R.J."/>
            <person name="Brurberg M.B."/>
        </authorList>
    </citation>
    <scope>NUCLEOTIDE SEQUENCE [LARGE SCALE GENOMIC DNA]</scope>
    <source>
        <strain evidence="6 7">10300</strain>
    </source>
</reference>
<dbReference type="EMBL" id="RCMV01000283">
    <property type="protein sequence ID" value="KAG3220034.1"/>
    <property type="molecule type" value="Genomic_DNA"/>
</dbReference>
<dbReference type="Proteomes" id="UP000697107">
    <property type="component" value="Unassembled WGS sequence"/>
</dbReference>
<gene>
    <name evidence="6" type="ORF">PC110_g7619</name>
    <name evidence="2" type="ORF">PC113_g11587</name>
    <name evidence="3" type="ORF">PC117_g12968</name>
    <name evidence="4" type="ORF">PC118_g6847</name>
    <name evidence="5" type="ORF">PC129_g9192</name>
</gene>
<reference evidence="2" key="2">
    <citation type="submission" date="2018-10" db="EMBL/GenBank/DDBJ databases">
        <title>Effector identification in a new, highly contiguous assembly of the strawberry crown rot pathogen Phytophthora cactorum.</title>
        <authorList>
            <person name="Armitage A.D."/>
            <person name="Nellist C.F."/>
            <person name="Bates H."/>
            <person name="Vickerstaff R.J."/>
            <person name="Harrison R.J."/>
        </authorList>
    </citation>
    <scope>NUCLEOTIDE SEQUENCE</scope>
    <source>
        <strain evidence="2">15-7</strain>
        <strain evidence="3">4040</strain>
        <strain evidence="4">P415</strain>
        <strain evidence="5">P421</strain>
    </source>
</reference>
<comment type="caution">
    <text evidence="6">The sequence shown here is derived from an EMBL/GenBank/DDBJ whole genome shotgun (WGS) entry which is preliminary data.</text>
</comment>
<keyword evidence="1" id="KW-1133">Transmembrane helix</keyword>
<protein>
    <submittedName>
        <fullName evidence="6">Uncharacterized protein</fullName>
    </submittedName>
</protein>
<keyword evidence="7" id="KW-1185">Reference proteome</keyword>
<evidence type="ECO:0000313" key="2">
    <source>
        <dbReference type="EMBL" id="KAG2856422.1"/>
    </source>
</evidence>
<dbReference type="EMBL" id="RCMG01000334">
    <property type="protein sequence ID" value="KAG2856422.1"/>
    <property type="molecule type" value="Genomic_DNA"/>
</dbReference>
<evidence type="ECO:0000313" key="5">
    <source>
        <dbReference type="EMBL" id="KAG3220034.1"/>
    </source>
</evidence>
<evidence type="ECO:0000313" key="4">
    <source>
        <dbReference type="EMBL" id="KAG2988221.1"/>
    </source>
</evidence>
<organism evidence="6 7">
    <name type="scientific">Phytophthora cactorum</name>
    <dbReference type="NCBI Taxonomy" id="29920"/>
    <lineage>
        <taxon>Eukaryota</taxon>
        <taxon>Sar</taxon>
        <taxon>Stramenopiles</taxon>
        <taxon>Oomycota</taxon>
        <taxon>Peronosporomycetes</taxon>
        <taxon>Peronosporales</taxon>
        <taxon>Peronosporaceae</taxon>
        <taxon>Phytophthora</taxon>
    </lineage>
</organism>
<proteinExistence type="predicted"/>
<feature type="transmembrane region" description="Helical" evidence="1">
    <location>
        <begin position="28"/>
        <end position="46"/>
    </location>
</feature>
<evidence type="ECO:0000313" key="7">
    <source>
        <dbReference type="Proteomes" id="UP000251314"/>
    </source>
</evidence>
<dbReference type="EMBL" id="RCMK01000369">
    <property type="protein sequence ID" value="KAG2933021.1"/>
    <property type="molecule type" value="Genomic_DNA"/>
</dbReference>
<keyword evidence="1" id="KW-0812">Transmembrane</keyword>
<dbReference type="OrthoDB" id="94691at2759"/>